<dbReference type="GO" id="GO:0005506">
    <property type="term" value="F:iron ion binding"/>
    <property type="evidence" value="ECO:0007669"/>
    <property type="project" value="InterPro"/>
</dbReference>
<reference evidence="15 16" key="1">
    <citation type="submission" date="2024-05" db="EMBL/GenBank/DDBJ databases">
        <authorList>
            <person name="Wallberg A."/>
        </authorList>
    </citation>
    <scope>NUCLEOTIDE SEQUENCE [LARGE SCALE GENOMIC DNA]</scope>
</reference>
<evidence type="ECO:0000313" key="16">
    <source>
        <dbReference type="Proteomes" id="UP001497623"/>
    </source>
</evidence>
<dbReference type="EMBL" id="CAXKWB010034382">
    <property type="protein sequence ID" value="CAL4144610.1"/>
    <property type="molecule type" value="Genomic_DNA"/>
</dbReference>
<dbReference type="Gene3D" id="1.10.630.10">
    <property type="entry name" value="Cytochrome P450"/>
    <property type="match status" value="1"/>
</dbReference>
<comment type="caution">
    <text evidence="15">The sequence shown here is derived from an EMBL/GenBank/DDBJ whole genome shotgun (WGS) entry which is preliminary data.</text>
</comment>
<evidence type="ECO:0000256" key="5">
    <source>
        <dbReference type="ARBA" id="ARBA00010617"/>
    </source>
</evidence>
<dbReference type="Proteomes" id="UP001497623">
    <property type="component" value="Unassembled WGS sequence"/>
</dbReference>
<feature type="chain" id="PRO_5043943230" description="Cytochrome P450" evidence="14">
    <location>
        <begin position="21"/>
        <end position="393"/>
    </location>
</feature>
<proteinExistence type="inferred from homology"/>
<evidence type="ECO:0000256" key="2">
    <source>
        <dbReference type="ARBA" id="ARBA00003690"/>
    </source>
</evidence>
<evidence type="ECO:0000256" key="3">
    <source>
        <dbReference type="ARBA" id="ARBA00004174"/>
    </source>
</evidence>
<comment type="cofactor">
    <cofactor evidence="1">
        <name>heme</name>
        <dbReference type="ChEBI" id="CHEBI:30413"/>
    </cofactor>
</comment>
<dbReference type="GO" id="GO:0006082">
    <property type="term" value="P:organic acid metabolic process"/>
    <property type="evidence" value="ECO:0007669"/>
    <property type="project" value="TreeGrafter"/>
</dbReference>
<dbReference type="PANTHER" id="PTHR24300">
    <property type="entry name" value="CYTOCHROME P450 508A4-RELATED"/>
    <property type="match status" value="1"/>
</dbReference>
<dbReference type="AlphaFoldDB" id="A0AAV2RZL0"/>
<evidence type="ECO:0008006" key="17">
    <source>
        <dbReference type="Google" id="ProtNLM"/>
    </source>
</evidence>
<dbReference type="InterPro" id="IPR050182">
    <property type="entry name" value="Cytochrome_P450_fam2"/>
</dbReference>
<keyword evidence="14" id="KW-0732">Signal</keyword>
<dbReference type="FunFam" id="1.10.630.10:FF:000238">
    <property type="entry name" value="Cytochrome P450 2A6"/>
    <property type="match status" value="1"/>
</dbReference>
<evidence type="ECO:0000256" key="11">
    <source>
        <dbReference type="ARBA" id="ARBA00023004"/>
    </source>
</evidence>
<dbReference type="GO" id="GO:0020037">
    <property type="term" value="F:heme binding"/>
    <property type="evidence" value="ECO:0007669"/>
    <property type="project" value="InterPro"/>
</dbReference>
<evidence type="ECO:0000256" key="8">
    <source>
        <dbReference type="ARBA" id="ARBA00022824"/>
    </source>
</evidence>
<comment type="similarity">
    <text evidence="5">Belongs to the cytochrome P450 family.</text>
</comment>
<dbReference type="InterPro" id="IPR001128">
    <property type="entry name" value="Cyt_P450"/>
</dbReference>
<evidence type="ECO:0000256" key="12">
    <source>
        <dbReference type="ARBA" id="ARBA00023033"/>
    </source>
</evidence>
<dbReference type="InterPro" id="IPR036396">
    <property type="entry name" value="Cyt_P450_sf"/>
</dbReference>
<keyword evidence="9" id="KW-0492">Microsome</keyword>
<dbReference type="GO" id="GO:0008395">
    <property type="term" value="F:steroid hydroxylase activity"/>
    <property type="evidence" value="ECO:0007669"/>
    <property type="project" value="TreeGrafter"/>
</dbReference>
<keyword evidence="12" id="KW-0503">Monooxygenase</keyword>
<keyword evidence="8" id="KW-0256">Endoplasmic reticulum</keyword>
<keyword evidence="10" id="KW-0560">Oxidoreductase</keyword>
<dbReference type="PRINTS" id="PR00463">
    <property type="entry name" value="EP450I"/>
</dbReference>
<keyword evidence="11" id="KW-0408">Iron</keyword>
<evidence type="ECO:0000256" key="6">
    <source>
        <dbReference type="ARBA" id="ARBA00022617"/>
    </source>
</evidence>
<evidence type="ECO:0000256" key="4">
    <source>
        <dbReference type="ARBA" id="ARBA00004406"/>
    </source>
</evidence>
<feature type="signal peptide" evidence="14">
    <location>
        <begin position="1"/>
        <end position="20"/>
    </location>
</feature>
<name>A0AAV2RZL0_MEGNR</name>
<dbReference type="InterPro" id="IPR002401">
    <property type="entry name" value="Cyt_P450_E_grp-I"/>
</dbReference>
<dbReference type="GO" id="GO:0005789">
    <property type="term" value="C:endoplasmic reticulum membrane"/>
    <property type="evidence" value="ECO:0007669"/>
    <property type="project" value="UniProtKB-SubCell"/>
</dbReference>
<evidence type="ECO:0000256" key="10">
    <source>
        <dbReference type="ARBA" id="ARBA00023002"/>
    </source>
</evidence>
<sequence length="393" mass="45344">MLVEVILFVLLTALGLYVLTRENLPDNVPKCPRRFPFLGCFDFVLYASDMRRLRDKYGDIFMMKFGTQYMVYLCNYPLVKEAFSSPHVTDRPHFEFSLFITDGAPAGVIMTNGEQWTYLRKFLLRQMSDLGMGKSYMEDALMHEARKLANDFGRLVGKPAKFPKSLDICVLNIVWSLVANKAYEYDDKKILDIMSLVRKVSDVVGGLVLPDLFPIIKYLPHFIRRHILKEQLVDELKKKLINFTKENIDEHRVNLDRDNPLDLIDRYLIEMDEQKKNPNISQFLSDEDLATTIFDLFGGGFNATSNTLRWLIYYIAAHPEVQRKLHEEIDAVIDVDAEISLNHKESLPYLEATIYETHRCSSLVTGGIPHQASKDIQLGGHTVPKVIKHFLYN</sequence>
<keyword evidence="16" id="KW-1185">Reference proteome</keyword>
<accession>A0AAV2RZL0</accession>
<evidence type="ECO:0000256" key="1">
    <source>
        <dbReference type="ARBA" id="ARBA00001971"/>
    </source>
</evidence>
<dbReference type="PANTHER" id="PTHR24300:SF397">
    <property type="entry name" value="CYTOCHROME P450 2U1"/>
    <property type="match status" value="1"/>
</dbReference>
<dbReference type="SUPFAM" id="SSF48264">
    <property type="entry name" value="Cytochrome P450"/>
    <property type="match status" value="1"/>
</dbReference>
<organism evidence="15 16">
    <name type="scientific">Meganyctiphanes norvegica</name>
    <name type="common">Northern krill</name>
    <name type="synonym">Thysanopoda norvegica</name>
    <dbReference type="NCBI Taxonomy" id="48144"/>
    <lineage>
        <taxon>Eukaryota</taxon>
        <taxon>Metazoa</taxon>
        <taxon>Ecdysozoa</taxon>
        <taxon>Arthropoda</taxon>
        <taxon>Crustacea</taxon>
        <taxon>Multicrustacea</taxon>
        <taxon>Malacostraca</taxon>
        <taxon>Eumalacostraca</taxon>
        <taxon>Eucarida</taxon>
        <taxon>Euphausiacea</taxon>
        <taxon>Euphausiidae</taxon>
        <taxon>Meganyctiphanes</taxon>
    </lineage>
</organism>
<evidence type="ECO:0000256" key="13">
    <source>
        <dbReference type="ARBA" id="ARBA00023136"/>
    </source>
</evidence>
<dbReference type="GO" id="GO:0016712">
    <property type="term" value="F:oxidoreductase activity, acting on paired donors, with incorporation or reduction of molecular oxygen, reduced flavin or flavoprotein as one donor, and incorporation of one atom of oxygen"/>
    <property type="evidence" value="ECO:0007669"/>
    <property type="project" value="TreeGrafter"/>
</dbReference>
<evidence type="ECO:0000313" key="15">
    <source>
        <dbReference type="EMBL" id="CAL4144610.1"/>
    </source>
</evidence>
<gene>
    <name evidence="15" type="ORF">MNOR_LOCUS29530</name>
</gene>
<comment type="function">
    <text evidence="2">May be involved in the metabolism of insect hormones and in the breakdown of synthetic insecticides.</text>
</comment>
<protein>
    <recommendedName>
        <fullName evidence="17">Cytochrome P450</fullName>
    </recommendedName>
</protein>
<evidence type="ECO:0000256" key="14">
    <source>
        <dbReference type="SAM" id="SignalP"/>
    </source>
</evidence>
<keyword evidence="13" id="KW-0472">Membrane</keyword>
<comment type="subcellular location">
    <subcellularLocation>
        <location evidence="4">Endoplasmic reticulum membrane</location>
        <topology evidence="4">Peripheral membrane protein</topology>
    </subcellularLocation>
    <subcellularLocation>
        <location evidence="3">Microsome membrane</location>
        <topology evidence="3">Peripheral membrane protein</topology>
    </subcellularLocation>
</comment>
<keyword evidence="7" id="KW-0479">Metal-binding</keyword>
<evidence type="ECO:0000256" key="9">
    <source>
        <dbReference type="ARBA" id="ARBA00022848"/>
    </source>
</evidence>
<dbReference type="GO" id="GO:0006805">
    <property type="term" value="P:xenobiotic metabolic process"/>
    <property type="evidence" value="ECO:0007669"/>
    <property type="project" value="TreeGrafter"/>
</dbReference>
<evidence type="ECO:0000256" key="7">
    <source>
        <dbReference type="ARBA" id="ARBA00022723"/>
    </source>
</evidence>
<dbReference type="Pfam" id="PF00067">
    <property type="entry name" value="p450"/>
    <property type="match status" value="1"/>
</dbReference>
<keyword evidence="6" id="KW-0349">Heme</keyword>